<evidence type="ECO:0000256" key="1">
    <source>
        <dbReference type="ARBA" id="ARBA00004123"/>
    </source>
</evidence>
<evidence type="ECO:0000313" key="5">
    <source>
        <dbReference type="Proteomes" id="UP000008984"/>
    </source>
</evidence>
<keyword evidence="5" id="KW-1185">Reference proteome</keyword>
<dbReference type="PANTHER" id="PTHR37534">
    <property type="entry name" value="TRANSCRIPTIONAL ACTIVATOR PROTEIN UGA3"/>
    <property type="match status" value="1"/>
</dbReference>
<proteinExistence type="predicted"/>
<dbReference type="KEGG" id="tre:TRIREDRAFT_105917"/>
<dbReference type="OrthoDB" id="3509362at2759"/>
<feature type="compositionally biased region" description="Low complexity" evidence="3">
    <location>
        <begin position="184"/>
        <end position="206"/>
    </location>
</feature>
<feature type="compositionally biased region" description="Polar residues" evidence="3">
    <location>
        <begin position="219"/>
        <end position="235"/>
    </location>
</feature>
<dbReference type="AlphaFoldDB" id="G0RFN1"/>
<dbReference type="RefSeq" id="XP_006964276.1">
    <property type="nucleotide sequence ID" value="XM_006964214.1"/>
</dbReference>
<protein>
    <submittedName>
        <fullName evidence="4">Predicted protein</fullName>
    </submittedName>
</protein>
<accession>G0RFN1</accession>
<feature type="compositionally biased region" description="Acidic residues" evidence="3">
    <location>
        <begin position="392"/>
        <end position="401"/>
    </location>
</feature>
<feature type="region of interest" description="Disordered" evidence="3">
    <location>
        <begin position="160"/>
        <end position="253"/>
    </location>
</feature>
<gene>
    <name evidence="4" type="ORF">TRIREDRAFT_105917</name>
</gene>
<dbReference type="PANTHER" id="PTHR37534:SF49">
    <property type="entry name" value="LYSINE BIOSYNTHESIS REGULATORY PROTEIN LYS14"/>
    <property type="match status" value="1"/>
</dbReference>
<evidence type="ECO:0000313" key="4">
    <source>
        <dbReference type="EMBL" id="EGR49937.1"/>
    </source>
</evidence>
<dbReference type="GO" id="GO:0000976">
    <property type="term" value="F:transcription cis-regulatory region binding"/>
    <property type="evidence" value="ECO:0007669"/>
    <property type="project" value="TreeGrafter"/>
</dbReference>
<evidence type="ECO:0000256" key="2">
    <source>
        <dbReference type="ARBA" id="ARBA00023242"/>
    </source>
</evidence>
<evidence type="ECO:0000256" key="3">
    <source>
        <dbReference type="SAM" id="MobiDB-lite"/>
    </source>
</evidence>
<dbReference type="eggNOG" id="ENOG502QW5G">
    <property type="taxonomic scope" value="Eukaryota"/>
</dbReference>
<dbReference type="Proteomes" id="UP000008984">
    <property type="component" value="Unassembled WGS sequence"/>
</dbReference>
<feature type="compositionally biased region" description="Basic residues" evidence="3">
    <location>
        <begin position="408"/>
        <end position="418"/>
    </location>
</feature>
<dbReference type="HOGENOM" id="CLU_422753_0_0_1"/>
<feature type="region of interest" description="Disordered" evidence="3">
    <location>
        <begin position="364"/>
        <end position="420"/>
    </location>
</feature>
<dbReference type="InterPro" id="IPR021858">
    <property type="entry name" value="Fun_TF"/>
</dbReference>
<dbReference type="VEuPathDB" id="FungiDB:TRIREDRAFT_105917"/>
<organism evidence="5">
    <name type="scientific">Hypocrea jecorina (strain QM6a)</name>
    <name type="common">Trichoderma reesei</name>
    <dbReference type="NCBI Taxonomy" id="431241"/>
    <lineage>
        <taxon>Eukaryota</taxon>
        <taxon>Fungi</taxon>
        <taxon>Dikarya</taxon>
        <taxon>Ascomycota</taxon>
        <taxon>Pezizomycotina</taxon>
        <taxon>Sordariomycetes</taxon>
        <taxon>Hypocreomycetidae</taxon>
        <taxon>Hypocreales</taxon>
        <taxon>Hypocreaceae</taxon>
        <taxon>Trichoderma</taxon>
    </lineage>
</organism>
<dbReference type="GeneID" id="18481143"/>
<keyword evidence="2" id="KW-0539">Nucleus</keyword>
<comment type="subcellular location">
    <subcellularLocation>
        <location evidence="1">Nucleus</location>
    </subcellularLocation>
</comment>
<dbReference type="GO" id="GO:0045944">
    <property type="term" value="P:positive regulation of transcription by RNA polymerase II"/>
    <property type="evidence" value="ECO:0007669"/>
    <property type="project" value="TreeGrafter"/>
</dbReference>
<sequence length="787" mass="86135">MLYALALSHPTPPNLAPSTEWRIGPPRAIDSNPTSTVHFPTPSSGPFTPRLPASLWLLASGPDPGDGQKPSINVVSFPYTLLFPSTGHATLYATTSPLHKETKKKSTMMRAPLALWPSDILTRPVPADGLATRRCQTCLRLGLECVQFDIFCPINVVTPTRDTRSSRSASDADAEPDADESNHSSPASTSSGSSGGSTEDAESSSGRELVPMKARRLSRSSTQSQPELQFQTQFQLVHPGRRRRGNRENQDRQAVALRARGGSREIPSLSEFSYLSTSEYFYLQYYLERLSNVLVNANSRVNPLKSLILPRISSSSLLLDAICATAAVHRSSASEVDRSEYATMATRYYVRVLSAVRELIPRVSSSKSGSGSGSGRAMDLITDGNEASPVDDGSDIGEDDAASSSGKGKGKGKAKNNRSKAIEDKDTAEMAILASIFLCKYEIIKDGVENWRLHLRGIESLCQSLDADQAASMSETLTYVRSFMSYHKNIARITETSPQEADEFEHEPFEQDRLFPVDPYMGFSQSLIILLGRVNDLLAINVQHEPEKLEQGIRELLRLLALRSWDAHRFAIPEGMKPSTIENSSHIAEAYRCAVIACVHAALELLAEREPRERGGVVSSRPGSTPLDLSLPSESLSQLSLSPQALTQAQVQAQMQAQLEAQHRAQFLAQAQHKMPINWGYLHALLPMTKADALTECLAAVARVPLGCPEEAGLLPLLFIVACETNRPEQAREALQRVEALGSHIGLGNVRCASALLNQVWKRRSEKGNFSDWRGLLADANWDLIIT</sequence>
<name>G0RFN1_HYPJQ</name>
<dbReference type="GO" id="GO:0005634">
    <property type="term" value="C:nucleus"/>
    <property type="evidence" value="ECO:0007669"/>
    <property type="project" value="UniProtKB-SubCell"/>
</dbReference>
<dbReference type="GO" id="GO:0003700">
    <property type="term" value="F:DNA-binding transcription factor activity"/>
    <property type="evidence" value="ECO:0007669"/>
    <property type="project" value="TreeGrafter"/>
</dbReference>
<dbReference type="Pfam" id="PF11951">
    <property type="entry name" value="Fungal_trans_2"/>
    <property type="match status" value="3"/>
</dbReference>
<reference evidence="4 5" key="1">
    <citation type="journal article" date="2008" name="Nat. Biotechnol.">
        <title>Genome sequencing and analysis of the biomass-degrading fungus Trichoderma reesei (syn. Hypocrea jecorina).</title>
        <authorList>
            <person name="Martinez D."/>
            <person name="Berka R.M."/>
            <person name="Henrissat B."/>
            <person name="Saloheimo M."/>
            <person name="Arvas M."/>
            <person name="Baker S.E."/>
            <person name="Chapman J."/>
            <person name="Chertkov O."/>
            <person name="Coutinho P.M."/>
            <person name="Cullen D."/>
            <person name="Danchin E.G."/>
            <person name="Grigoriev I.V."/>
            <person name="Harris P."/>
            <person name="Jackson M."/>
            <person name="Kubicek C.P."/>
            <person name="Han C.S."/>
            <person name="Ho I."/>
            <person name="Larrondo L.F."/>
            <person name="de Leon A.L."/>
            <person name="Magnuson J.K."/>
            <person name="Merino S."/>
            <person name="Misra M."/>
            <person name="Nelson B."/>
            <person name="Putnam N."/>
            <person name="Robbertse B."/>
            <person name="Salamov A.A."/>
            <person name="Schmoll M."/>
            <person name="Terry A."/>
            <person name="Thayer N."/>
            <person name="Westerholm-Parvinen A."/>
            <person name="Schoch C.L."/>
            <person name="Yao J."/>
            <person name="Barabote R."/>
            <person name="Nelson M.A."/>
            <person name="Detter C."/>
            <person name="Bruce D."/>
            <person name="Kuske C.R."/>
            <person name="Xie G."/>
            <person name="Richardson P."/>
            <person name="Rokhsar D.S."/>
            <person name="Lucas S.M."/>
            <person name="Rubin E.M."/>
            <person name="Dunn-Coleman N."/>
            <person name="Ward M."/>
            <person name="Brettin T.S."/>
        </authorList>
    </citation>
    <scope>NUCLEOTIDE SEQUENCE [LARGE SCALE GENOMIC DNA]</scope>
    <source>
        <strain evidence="4 5">QM6a</strain>
    </source>
</reference>
<dbReference type="EMBL" id="GL985061">
    <property type="protein sequence ID" value="EGR49937.1"/>
    <property type="molecule type" value="Genomic_DNA"/>
</dbReference>